<dbReference type="GO" id="GO:0006284">
    <property type="term" value="P:base-excision repair"/>
    <property type="evidence" value="ECO:0007669"/>
    <property type="project" value="UniProtKB-UniRule"/>
</dbReference>
<comment type="cofactor">
    <cofactor evidence="14">
        <name>[4Fe-4S] cluster</name>
        <dbReference type="ChEBI" id="CHEBI:49883"/>
    </cofactor>
    <text evidence="14">Binds 1 [4Fe-4S] cluster.</text>
</comment>
<accession>A0A7W1T7I1</accession>
<dbReference type="PANTHER" id="PTHR42944">
    <property type="entry name" value="ADENINE DNA GLYCOSYLASE"/>
    <property type="match status" value="1"/>
</dbReference>
<evidence type="ECO:0000256" key="12">
    <source>
        <dbReference type="ARBA" id="ARBA00023204"/>
    </source>
</evidence>
<dbReference type="AlphaFoldDB" id="A0A7W1T7I1"/>
<dbReference type="InterPro" id="IPR015797">
    <property type="entry name" value="NUDIX_hydrolase-like_dom_sf"/>
</dbReference>
<keyword evidence="12" id="KW-0234">DNA repair</keyword>
<comment type="function">
    <text evidence="2">Adenine glycosylase active on G-A mispairs. MutY also corrects error-prone DNA synthesis past GO lesions which are due to the oxidatively damaged form of guanine: 7,8-dihydro-8-oxoguanine (8-oxo-dGTP).</text>
</comment>
<dbReference type="InterPro" id="IPR003651">
    <property type="entry name" value="Endonuclease3_FeS-loop_motif"/>
</dbReference>
<comment type="catalytic activity">
    <reaction evidence="1 14">
        <text>Hydrolyzes free adenine bases from 7,8-dihydro-8-oxoguanine:adenine mismatched double-stranded DNA, leaving an apurinic site.</text>
        <dbReference type="EC" id="3.2.2.31"/>
    </reaction>
</comment>
<evidence type="ECO:0000313" key="17">
    <source>
        <dbReference type="Proteomes" id="UP000548787"/>
    </source>
</evidence>
<keyword evidence="11" id="KW-0411">Iron-sulfur</keyword>
<dbReference type="SUPFAM" id="SSF48150">
    <property type="entry name" value="DNA-glycosylase"/>
    <property type="match status" value="1"/>
</dbReference>
<dbReference type="Pfam" id="PF00730">
    <property type="entry name" value="HhH-GPD"/>
    <property type="match status" value="1"/>
</dbReference>
<keyword evidence="13 14" id="KW-0326">Glycosidase</keyword>
<keyword evidence="17" id="KW-1185">Reference proteome</keyword>
<evidence type="ECO:0000256" key="9">
    <source>
        <dbReference type="ARBA" id="ARBA00022801"/>
    </source>
</evidence>
<dbReference type="InterPro" id="IPR029119">
    <property type="entry name" value="MutY_C"/>
</dbReference>
<dbReference type="GO" id="GO:0000701">
    <property type="term" value="F:purine-specific mismatch base pair DNA N-glycosylase activity"/>
    <property type="evidence" value="ECO:0007669"/>
    <property type="project" value="UniProtKB-EC"/>
</dbReference>
<evidence type="ECO:0000256" key="4">
    <source>
        <dbReference type="ARBA" id="ARBA00012045"/>
    </source>
</evidence>
<evidence type="ECO:0000256" key="10">
    <source>
        <dbReference type="ARBA" id="ARBA00023004"/>
    </source>
</evidence>
<evidence type="ECO:0000259" key="15">
    <source>
        <dbReference type="SMART" id="SM00478"/>
    </source>
</evidence>
<dbReference type="InterPro" id="IPR005760">
    <property type="entry name" value="A/G_AdeGlyc_MutY"/>
</dbReference>
<evidence type="ECO:0000256" key="6">
    <source>
        <dbReference type="ARBA" id="ARBA00022485"/>
    </source>
</evidence>
<evidence type="ECO:0000256" key="13">
    <source>
        <dbReference type="ARBA" id="ARBA00023295"/>
    </source>
</evidence>
<dbReference type="RefSeq" id="WP_181677063.1">
    <property type="nucleotide sequence ID" value="NZ_JABJVM010000011.1"/>
</dbReference>
<evidence type="ECO:0000256" key="7">
    <source>
        <dbReference type="ARBA" id="ARBA00022723"/>
    </source>
</evidence>
<dbReference type="Gene3D" id="3.90.79.10">
    <property type="entry name" value="Nucleoside Triphosphate Pyrophosphohydrolase"/>
    <property type="match status" value="1"/>
</dbReference>
<dbReference type="InterPro" id="IPR011257">
    <property type="entry name" value="DNA_glycosylase"/>
</dbReference>
<dbReference type="SMART" id="SM00478">
    <property type="entry name" value="ENDO3c"/>
    <property type="match status" value="1"/>
</dbReference>
<keyword evidence="6" id="KW-0004">4Fe-4S</keyword>
<name>A0A7W1T7I1_9LIST</name>
<comment type="caution">
    <text evidence="16">The sequence shown here is derived from an EMBL/GenBank/DDBJ whole genome shotgun (WGS) entry which is preliminary data.</text>
</comment>
<dbReference type="FunFam" id="1.10.1670.10:FF:000002">
    <property type="entry name" value="Adenine DNA glycosylase"/>
    <property type="match status" value="1"/>
</dbReference>
<dbReference type="EC" id="3.2.2.31" evidence="4 14"/>
<gene>
    <name evidence="16" type="primary">mutY</name>
    <name evidence="16" type="ORF">HPK16_11345</name>
</gene>
<dbReference type="GO" id="GO:0034039">
    <property type="term" value="F:8-oxo-7,8-dihydroguanine DNA N-glycosylase activity"/>
    <property type="evidence" value="ECO:0007669"/>
    <property type="project" value="TreeGrafter"/>
</dbReference>
<evidence type="ECO:0000256" key="14">
    <source>
        <dbReference type="RuleBase" id="RU365096"/>
    </source>
</evidence>
<keyword evidence="10 14" id="KW-0408">Iron</keyword>
<keyword evidence="7" id="KW-0479">Metal-binding</keyword>
<feature type="domain" description="HhH-GPD" evidence="15">
    <location>
        <begin position="49"/>
        <end position="200"/>
    </location>
</feature>
<dbReference type="InterPro" id="IPR003265">
    <property type="entry name" value="HhH-GPD_domain"/>
</dbReference>
<dbReference type="InterPro" id="IPR044298">
    <property type="entry name" value="MIG/MutY"/>
</dbReference>
<dbReference type="CDD" id="cd03431">
    <property type="entry name" value="NUDIX_DNA_Glycosylase_C-MutY"/>
    <property type="match status" value="1"/>
</dbReference>
<dbReference type="InterPro" id="IPR023170">
    <property type="entry name" value="HhH_base_excis_C"/>
</dbReference>
<evidence type="ECO:0000256" key="5">
    <source>
        <dbReference type="ARBA" id="ARBA00022023"/>
    </source>
</evidence>
<dbReference type="Proteomes" id="UP000548787">
    <property type="component" value="Unassembled WGS sequence"/>
</dbReference>
<evidence type="ECO:0000256" key="2">
    <source>
        <dbReference type="ARBA" id="ARBA00002933"/>
    </source>
</evidence>
<evidence type="ECO:0000256" key="3">
    <source>
        <dbReference type="ARBA" id="ARBA00008343"/>
    </source>
</evidence>
<proteinExistence type="inferred from homology"/>
<dbReference type="Gene3D" id="1.10.1670.10">
    <property type="entry name" value="Helix-hairpin-Helix base-excision DNA repair enzymes (C-terminal)"/>
    <property type="match status" value="1"/>
</dbReference>
<evidence type="ECO:0000256" key="1">
    <source>
        <dbReference type="ARBA" id="ARBA00000843"/>
    </source>
</evidence>
<dbReference type="GO" id="GO:0051539">
    <property type="term" value="F:4 iron, 4 sulfur cluster binding"/>
    <property type="evidence" value="ECO:0007669"/>
    <property type="project" value="UniProtKB-UniRule"/>
</dbReference>
<dbReference type="Gene3D" id="1.10.340.30">
    <property type="entry name" value="Hypothetical protein, domain 2"/>
    <property type="match status" value="1"/>
</dbReference>
<reference evidence="16 17" key="1">
    <citation type="submission" date="2020-08" db="EMBL/GenBank/DDBJ databases">
        <title>Listeria ohnekaius sp. nov. and Listeria portnoyii sp. nov. isolated from non-agricultural and natural environments.</title>
        <authorList>
            <person name="Weller D."/>
            <person name="Belias A.M."/>
            <person name="Liao J."/>
            <person name="Guo S."/>
            <person name="Orsi R.H."/>
            <person name="Wiedmann M."/>
        </authorList>
    </citation>
    <scope>NUCLEOTIDE SEQUENCE [LARGE SCALE GENOMIC DNA]</scope>
    <source>
        <strain evidence="16 17">FSL W9-0585</strain>
    </source>
</reference>
<dbReference type="Pfam" id="PF14815">
    <property type="entry name" value="NUDIX_4"/>
    <property type="match status" value="1"/>
</dbReference>
<dbReference type="InterPro" id="IPR000445">
    <property type="entry name" value="HhH_motif"/>
</dbReference>
<dbReference type="CDD" id="cd00056">
    <property type="entry name" value="ENDO3c"/>
    <property type="match status" value="1"/>
</dbReference>
<dbReference type="SMART" id="SM00525">
    <property type="entry name" value="FES"/>
    <property type="match status" value="1"/>
</dbReference>
<dbReference type="Pfam" id="PF00633">
    <property type="entry name" value="HHH"/>
    <property type="match status" value="1"/>
</dbReference>
<keyword evidence="8 14" id="KW-0227">DNA damage</keyword>
<dbReference type="FunFam" id="1.10.340.30:FF:000002">
    <property type="entry name" value="Adenine DNA glycosylase"/>
    <property type="match status" value="1"/>
</dbReference>
<organism evidence="16 17">
    <name type="scientific">Listeria rustica</name>
    <dbReference type="NCBI Taxonomy" id="2713503"/>
    <lineage>
        <taxon>Bacteria</taxon>
        <taxon>Bacillati</taxon>
        <taxon>Bacillota</taxon>
        <taxon>Bacilli</taxon>
        <taxon>Bacillales</taxon>
        <taxon>Listeriaceae</taxon>
        <taxon>Listeria</taxon>
    </lineage>
</organism>
<comment type="similarity">
    <text evidence="3 14">Belongs to the Nth/MutY family.</text>
</comment>
<evidence type="ECO:0000313" key="16">
    <source>
        <dbReference type="EMBL" id="MBA3926938.1"/>
    </source>
</evidence>
<evidence type="ECO:0000256" key="8">
    <source>
        <dbReference type="ARBA" id="ARBA00022763"/>
    </source>
</evidence>
<evidence type="ECO:0000256" key="11">
    <source>
        <dbReference type="ARBA" id="ARBA00023014"/>
    </source>
</evidence>
<dbReference type="PANTHER" id="PTHR42944:SF1">
    <property type="entry name" value="ADENINE DNA GLYCOSYLASE"/>
    <property type="match status" value="1"/>
</dbReference>
<dbReference type="GO" id="GO:0032357">
    <property type="term" value="F:oxidized purine DNA binding"/>
    <property type="evidence" value="ECO:0007669"/>
    <property type="project" value="TreeGrafter"/>
</dbReference>
<dbReference type="GO" id="GO:0046872">
    <property type="term" value="F:metal ion binding"/>
    <property type="evidence" value="ECO:0007669"/>
    <property type="project" value="UniProtKB-UniRule"/>
</dbReference>
<dbReference type="EMBL" id="JABJVM010000011">
    <property type="protein sequence ID" value="MBA3926938.1"/>
    <property type="molecule type" value="Genomic_DNA"/>
</dbReference>
<sequence>MRSKYKMEWKEEKIIAFRSALIDWYETNKRVLPWRENTEAYRIWVSEIMLQQTKVDTVMPYFERFMTWFPTMKDFAEAPEERILKAWEGLGYYSRVRNLQAAMKTVVTEMDGVVPSDLDGILALKGVGPYTAGAVLSIAYAKPEPAVDGNVMRVISRILEIDDDIMKQKTRKRFEAALYPLIDPEKPGEFNQGLMEIGALVCTPKKPMCLICPLQEFCEAHKVGKEEAYPVKIKKTKVKKVFLSSAIVQVGVDQYIIEQRPDTGLLANLWQFPTVELTENHETMKLAFLQQYGIDLEVESEPIAHVKHIFSHLVWEVDVFAAQAITTQPSDLKLKTVTKAEMEHLAFPVPYQKMWQAFLKGETIQ</sequence>
<dbReference type="GO" id="GO:0006298">
    <property type="term" value="P:mismatch repair"/>
    <property type="evidence" value="ECO:0007669"/>
    <property type="project" value="TreeGrafter"/>
</dbReference>
<dbReference type="NCBIfam" id="TIGR01084">
    <property type="entry name" value="mutY"/>
    <property type="match status" value="1"/>
</dbReference>
<dbReference type="GO" id="GO:0035485">
    <property type="term" value="F:adenine/guanine mispair binding"/>
    <property type="evidence" value="ECO:0007669"/>
    <property type="project" value="TreeGrafter"/>
</dbReference>
<dbReference type="SUPFAM" id="SSF55811">
    <property type="entry name" value="Nudix"/>
    <property type="match status" value="1"/>
</dbReference>
<protein>
    <recommendedName>
        <fullName evidence="5 14">Adenine DNA glycosylase</fullName>
        <ecNumber evidence="4 14">3.2.2.31</ecNumber>
    </recommendedName>
</protein>
<keyword evidence="9" id="KW-0378">Hydrolase</keyword>